<organism evidence="2 3">
    <name type="scientific">Marasmius crinis-equi</name>
    <dbReference type="NCBI Taxonomy" id="585013"/>
    <lineage>
        <taxon>Eukaryota</taxon>
        <taxon>Fungi</taxon>
        <taxon>Dikarya</taxon>
        <taxon>Basidiomycota</taxon>
        <taxon>Agaricomycotina</taxon>
        <taxon>Agaricomycetes</taxon>
        <taxon>Agaricomycetidae</taxon>
        <taxon>Agaricales</taxon>
        <taxon>Marasmiineae</taxon>
        <taxon>Marasmiaceae</taxon>
        <taxon>Marasmius</taxon>
    </lineage>
</organism>
<evidence type="ECO:0000313" key="2">
    <source>
        <dbReference type="EMBL" id="KAL0574806.1"/>
    </source>
</evidence>
<accession>A0ABR3FHH2</accession>
<dbReference type="Proteomes" id="UP001465976">
    <property type="component" value="Unassembled WGS sequence"/>
</dbReference>
<comment type="caution">
    <text evidence="2">The sequence shown here is derived from an EMBL/GenBank/DDBJ whole genome shotgun (WGS) entry which is preliminary data.</text>
</comment>
<gene>
    <name evidence="2" type="ORF">V5O48_007163</name>
</gene>
<evidence type="ECO:0000313" key="3">
    <source>
        <dbReference type="Proteomes" id="UP001465976"/>
    </source>
</evidence>
<feature type="compositionally biased region" description="Polar residues" evidence="1">
    <location>
        <begin position="423"/>
        <end position="437"/>
    </location>
</feature>
<evidence type="ECO:0000256" key="1">
    <source>
        <dbReference type="SAM" id="MobiDB-lite"/>
    </source>
</evidence>
<feature type="region of interest" description="Disordered" evidence="1">
    <location>
        <begin position="383"/>
        <end position="463"/>
    </location>
</feature>
<reference evidence="2 3" key="1">
    <citation type="submission" date="2024-02" db="EMBL/GenBank/DDBJ databases">
        <title>A draft genome for the cacao thread blight pathogen Marasmius crinis-equi.</title>
        <authorList>
            <person name="Cohen S.P."/>
            <person name="Baruah I.K."/>
            <person name="Amoako-Attah I."/>
            <person name="Bukari Y."/>
            <person name="Meinhardt L.W."/>
            <person name="Bailey B.A."/>
        </authorList>
    </citation>
    <scope>NUCLEOTIDE SEQUENCE [LARGE SCALE GENOMIC DNA]</scope>
    <source>
        <strain evidence="2 3">GH-76</strain>
    </source>
</reference>
<feature type="compositionally biased region" description="Low complexity" evidence="1">
    <location>
        <begin position="389"/>
        <end position="403"/>
    </location>
</feature>
<dbReference type="EMBL" id="JBAHYK010000363">
    <property type="protein sequence ID" value="KAL0574806.1"/>
    <property type="molecule type" value="Genomic_DNA"/>
</dbReference>
<keyword evidence="3" id="KW-1185">Reference proteome</keyword>
<name>A0ABR3FHH2_9AGAR</name>
<proteinExistence type="predicted"/>
<protein>
    <submittedName>
        <fullName evidence="2">Uncharacterized protein</fullName>
    </submittedName>
</protein>
<sequence>MSAFDYYPDSFPSVLFDSRQQPGGLYSHIVDIVSNMGKGALCNVNIDADFFRRRRLDNWTNNYGFRTEGNAEFNANVFGEIVGEQYGTLLGATGNHYPGRPDEEPKLITDSTHVKPVIVLGKPSLCNEVLGDYYHDQIVVFNDIRRVDRRDEEQENQEFDIKEAIRGKEVEDSEPCLIILHGQPIYTVERESSGTGFPKPRERVMTKRRANGAPAYQPSSAVADSTANVSSSVIQDARVGRPLEEAELPGLEAVRVGAKYSPWVLPGYGGPRFQQRLARAIQPDWRDAGGQLIPVWNIWNVLRPGTVIMANVVINVYVMPGSKGKRRKVYQASIQSLRVLGRSDVPVDKPQADFTEFENDRAQEQVNDEPSLALRNLVLPDELGDANEGSVDGSSVVSSGPRSGNHDAGSSNTDPGARVAGPSTATQGTSEVLQQGDASMEFLEDTETQFMSNTRRGKKARRN</sequence>